<organism evidence="2">
    <name type="scientific">bioreactor metagenome</name>
    <dbReference type="NCBI Taxonomy" id="1076179"/>
    <lineage>
        <taxon>unclassified sequences</taxon>
        <taxon>metagenomes</taxon>
        <taxon>ecological metagenomes</taxon>
    </lineage>
</organism>
<name>A0A644SWT9_9ZZZZ</name>
<protein>
    <submittedName>
        <fullName evidence="2">Uncharacterized protein</fullName>
    </submittedName>
</protein>
<keyword evidence="1" id="KW-0812">Transmembrane</keyword>
<gene>
    <name evidence="2" type="ORF">SDC9_04259</name>
</gene>
<accession>A0A644SWT9</accession>
<dbReference type="EMBL" id="VSSQ01000007">
    <property type="protein sequence ID" value="MPL58717.1"/>
    <property type="molecule type" value="Genomic_DNA"/>
</dbReference>
<evidence type="ECO:0000313" key="2">
    <source>
        <dbReference type="EMBL" id="MPL58717.1"/>
    </source>
</evidence>
<sequence>MIKLRDGRAVTINPGNFILEIIGVWLKGRLKKVQILLLFYKIAGIIVTSCTTTNILQLNTFEVGALTGLIGKSGVTPARSRHCNEEQTHVMPLGRNSWEGLGER</sequence>
<comment type="caution">
    <text evidence="2">The sequence shown here is derived from an EMBL/GenBank/DDBJ whole genome shotgun (WGS) entry which is preliminary data.</text>
</comment>
<keyword evidence="1" id="KW-0472">Membrane</keyword>
<dbReference type="AlphaFoldDB" id="A0A644SWT9"/>
<reference evidence="2" key="1">
    <citation type="submission" date="2019-08" db="EMBL/GenBank/DDBJ databases">
        <authorList>
            <person name="Kucharzyk K."/>
            <person name="Murdoch R.W."/>
            <person name="Higgins S."/>
            <person name="Loffler F."/>
        </authorList>
    </citation>
    <scope>NUCLEOTIDE SEQUENCE</scope>
</reference>
<evidence type="ECO:0000256" key="1">
    <source>
        <dbReference type="SAM" id="Phobius"/>
    </source>
</evidence>
<feature type="transmembrane region" description="Helical" evidence="1">
    <location>
        <begin position="35"/>
        <end position="56"/>
    </location>
</feature>
<keyword evidence="1" id="KW-1133">Transmembrane helix</keyword>
<proteinExistence type="predicted"/>